<dbReference type="GO" id="GO:0009236">
    <property type="term" value="P:cobalamin biosynthetic process"/>
    <property type="evidence" value="ECO:0007669"/>
    <property type="project" value="UniProtKB-UniPathway"/>
</dbReference>
<dbReference type="PANTHER" id="PTHR36925:SF1">
    <property type="entry name" value="COBALT-PRECORRIN-6A REDUCTASE"/>
    <property type="match status" value="1"/>
</dbReference>
<keyword evidence="3" id="KW-0560">Oxidoreductase</keyword>
<dbReference type="InterPro" id="IPR003723">
    <property type="entry name" value="Precorrin-6x_reduct"/>
</dbReference>
<dbReference type="GO" id="GO:0016994">
    <property type="term" value="F:precorrin-6A reductase activity"/>
    <property type="evidence" value="ECO:0007669"/>
    <property type="project" value="InterPro"/>
</dbReference>
<dbReference type="PANTHER" id="PTHR36925">
    <property type="entry name" value="COBALT-PRECORRIN-6A REDUCTASE"/>
    <property type="match status" value="1"/>
</dbReference>
<dbReference type="OrthoDB" id="5183775at2"/>
<evidence type="ECO:0000256" key="2">
    <source>
        <dbReference type="ARBA" id="ARBA00022573"/>
    </source>
</evidence>
<dbReference type="Pfam" id="PF02571">
    <property type="entry name" value="CbiJ"/>
    <property type="match status" value="1"/>
</dbReference>
<proteinExistence type="predicted"/>
<accession>A0A238UUW7</accession>
<dbReference type="NCBIfam" id="TIGR00715">
    <property type="entry name" value="precor6x_red"/>
    <property type="match status" value="1"/>
</dbReference>
<dbReference type="NCBIfam" id="NF005968">
    <property type="entry name" value="PRK08057.1-2"/>
    <property type="match status" value="1"/>
</dbReference>
<comment type="pathway">
    <text evidence="1">Cofactor biosynthesis; adenosylcobalamin biosynthesis.</text>
</comment>
<protein>
    <submittedName>
        <fullName evidence="4">Precorrin-6A/cobalt-precorrin-6A reductase</fullName>
    </submittedName>
</protein>
<dbReference type="PROSITE" id="PS51014">
    <property type="entry name" value="COBK_CBIJ"/>
    <property type="match status" value="1"/>
</dbReference>
<evidence type="ECO:0000256" key="3">
    <source>
        <dbReference type="ARBA" id="ARBA00023002"/>
    </source>
</evidence>
<reference evidence="4 5" key="1">
    <citation type="submission" date="2017-06" db="EMBL/GenBank/DDBJ databases">
        <authorList>
            <person name="Kim H.J."/>
            <person name="Triplett B.A."/>
        </authorList>
    </citation>
    <scope>NUCLEOTIDE SEQUENCE [LARGE SCALE GENOMIC DNA]</scope>
    <source>
        <strain evidence="4 5">DSM 43151</strain>
    </source>
</reference>
<name>A0A238UUW7_9ACTN</name>
<evidence type="ECO:0000256" key="1">
    <source>
        <dbReference type="ARBA" id="ARBA00004953"/>
    </source>
</evidence>
<organism evidence="4 5">
    <name type="scientific">Actinoplanes regularis</name>
    <dbReference type="NCBI Taxonomy" id="52697"/>
    <lineage>
        <taxon>Bacteria</taxon>
        <taxon>Bacillati</taxon>
        <taxon>Actinomycetota</taxon>
        <taxon>Actinomycetes</taxon>
        <taxon>Micromonosporales</taxon>
        <taxon>Micromonosporaceae</taxon>
        <taxon>Actinoplanes</taxon>
    </lineage>
</organism>
<sequence length="245" mass="25680">MRVLVLGGTTEARELAGLIAAEHQVITSLAGRTSAPRLPAGETRIGGFGGVAGLAGYLTRERVDVLVDATHPFAATMSRHAVAAARAVDVPLLVLRRPGWTAAPGDEWHHVASVDDAAEFLRASSAARVFLTTGRQTVQAFAGLDHCWFLARSVEPPAPPVPRRFEVLLDRGPFTVDGERALLAGHRIDVLVTKDSGGSDAKLVAARELGVPVLMIDRPAGAAVPTVPTADAAAAWIGRLPPVSH</sequence>
<dbReference type="RefSeq" id="WP_089291040.1">
    <property type="nucleotide sequence ID" value="NZ_BOMU01000011.1"/>
</dbReference>
<dbReference type="AlphaFoldDB" id="A0A238UUW7"/>
<dbReference type="UniPathway" id="UPA00148"/>
<keyword evidence="5" id="KW-1185">Reference proteome</keyword>
<gene>
    <name evidence="4" type="ORF">SAMN06264365_101217</name>
</gene>
<evidence type="ECO:0000313" key="4">
    <source>
        <dbReference type="EMBL" id="SNR26005.1"/>
    </source>
</evidence>
<keyword evidence="2" id="KW-0169">Cobalamin biosynthesis</keyword>
<evidence type="ECO:0000313" key="5">
    <source>
        <dbReference type="Proteomes" id="UP000198415"/>
    </source>
</evidence>
<dbReference type="Proteomes" id="UP000198415">
    <property type="component" value="Unassembled WGS sequence"/>
</dbReference>
<dbReference type="EMBL" id="FZNR01000001">
    <property type="protein sequence ID" value="SNR26005.1"/>
    <property type="molecule type" value="Genomic_DNA"/>
</dbReference>